<name>A0A511V3D3_9BACL</name>
<protein>
    <recommendedName>
        <fullName evidence="3">Spore protease YyaC</fullName>
    </recommendedName>
</protein>
<comment type="caution">
    <text evidence="1">The sequence shown here is derived from an EMBL/GenBank/DDBJ whole genome shotgun (WGS) entry which is preliminary data.</text>
</comment>
<evidence type="ECO:0000313" key="1">
    <source>
        <dbReference type="EMBL" id="GEN33414.1"/>
    </source>
</evidence>
<dbReference type="NCBIfam" id="TIGR02841">
    <property type="entry name" value="spore_YyaC"/>
    <property type="match status" value="1"/>
</dbReference>
<dbReference type="AlphaFoldDB" id="A0A511V3D3"/>
<dbReference type="Pfam" id="PF06866">
    <property type="entry name" value="DUF1256"/>
    <property type="match status" value="1"/>
</dbReference>
<dbReference type="SUPFAM" id="SSF53163">
    <property type="entry name" value="HybD-like"/>
    <property type="match status" value="1"/>
</dbReference>
<dbReference type="Proteomes" id="UP000321157">
    <property type="component" value="Unassembled WGS sequence"/>
</dbReference>
<gene>
    <name evidence="1" type="primary">yyaC</name>
    <name evidence="1" type="ORF">ADA01nite_08740</name>
</gene>
<reference evidence="1 2" key="1">
    <citation type="submission" date="2019-07" db="EMBL/GenBank/DDBJ databases">
        <title>Whole genome shotgun sequence of Aneurinibacillus danicus NBRC 102444.</title>
        <authorList>
            <person name="Hosoyama A."/>
            <person name="Uohara A."/>
            <person name="Ohji S."/>
            <person name="Ichikawa N."/>
        </authorList>
    </citation>
    <scope>NUCLEOTIDE SEQUENCE [LARGE SCALE GENOMIC DNA]</scope>
    <source>
        <strain evidence="1 2">NBRC 102444</strain>
    </source>
</reference>
<sequence>MWYNRAKKFIGEIPMIVQTHYKERTAAEQLSKGLALLFRAAGDRPLVFVCIGTIKAIGDALGPMIGTLLQDSELKNAHVYGTIKEPVHALNLHDTMKEIQQKYDNPFVVAIDASLGHLHHIGYIQLLEGPLFPGNSMKKQLPEVGDIHIKGIVNTTGPYNYMMLQTANEKSVRSMAKTIASALFNAAAKRHNKAVDEVV</sequence>
<evidence type="ECO:0000313" key="2">
    <source>
        <dbReference type="Proteomes" id="UP000321157"/>
    </source>
</evidence>
<accession>A0A511V3D3</accession>
<dbReference type="InterPro" id="IPR009665">
    <property type="entry name" value="YyaC"/>
</dbReference>
<proteinExistence type="predicted"/>
<dbReference type="InterPro" id="IPR023430">
    <property type="entry name" value="Pept_HybD-like_dom_sf"/>
</dbReference>
<evidence type="ECO:0008006" key="3">
    <source>
        <dbReference type="Google" id="ProtNLM"/>
    </source>
</evidence>
<dbReference type="EMBL" id="BJXX01000045">
    <property type="protein sequence ID" value="GEN33414.1"/>
    <property type="molecule type" value="Genomic_DNA"/>
</dbReference>
<organism evidence="1 2">
    <name type="scientific">Aneurinibacillus danicus</name>
    <dbReference type="NCBI Taxonomy" id="267746"/>
    <lineage>
        <taxon>Bacteria</taxon>
        <taxon>Bacillati</taxon>
        <taxon>Bacillota</taxon>
        <taxon>Bacilli</taxon>
        <taxon>Bacillales</taxon>
        <taxon>Paenibacillaceae</taxon>
        <taxon>Aneurinibacillus group</taxon>
        <taxon>Aneurinibacillus</taxon>
    </lineage>
</organism>
<dbReference type="OrthoDB" id="9815953at2"/>
<keyword evidence="2" id="KW-1185">Reference proteome</keyword>